<evidence type="ECO:0000313" key="2">
    <source>
        <dbReference type="Proteomes" id="UP000092583"/>
    </source>
</evidence>
<keyword evidence="2" id="KW-1185">Reference proteome</keyword>
<sequence>MVRPQNALDEIAGTATLPSIPMDSELRRVDEKKSSRSFKAFEIIQREENKGLMVLPHKSNPLDVQCSIITVEATSEVRFFVAGNAPVLSMCVSIGNPYERHGDWPSSHSLLDSRRYASSIHHILQRFSIL</sequence>
<dbReference type="AlphaFoldDB" id="A0A1B9IUR1"/>
<dbReference type="EMBL" id="KI669461">
    <property type="protein sequence ID" value="OCF59164.1"/>
    <property type="molecule type" value="Genomic_DNA"/>
</dbReference>
<organism evidence="1 2">
    <name type="scientific">Kwoniella mangroviensis CBS 10435</name>
    <dbReference type="NCBI Taxonomy" id="1331196"/>
    <lineage>
        <taxon>Eukaryota</taxon>
        <taxon>Fungi</taxon>
        <taxon>Dikarya</taxon>
        <taxon>Basidiomycota</taxon>
        <taxon>Agaricomycotina</taxon>
        <taxon>Tremellomycetes</taxon>
        <taxon>Tremellales</taxon>
        <taxon>Cryptococcaceae</taxon>
        <taxon>Kwoniella</taxon>
    </lineage>
</organism>
<name>A0A1B9IUR1_9TREE</name>
<reference evidence="1 2" key="1">
    <citation type="submission" date="2013-07" db="EMBL/GenBank/DDBJ databases">
        <title>The Genome Sequence of Kwoniella mangroviensis CBS10435.</title>
        <authorList>
            <consortium name="The Broad Institute Genome Sequencing Platform"/>
            <person name="Cuomo C."/>
            <person name="Litvintseva A."/>
            <person name="Chen Y."/>
            <person name="Heitman J."/>
            <person name="Sun S."/>
            <person name="Springer D."/>
            <person name="Dromer F."/>
            <person name="Young S.K."/>
            <person name="Zeng Q."/>
            <person name="Gargeya S."/>
            <person name="Fitzgerald M."/>
            <person name="Abouelleil A."/>
            <person name="Alvarado L."/>
            <person name="Berlin A.M."/>
            <person name="Chapman S.B."/>
            <person name="Dewar J."/>
            <person name="Goldberg J."/>
            <person name="Griggs A."/>
            <person name="Gujja S."/>
            <person name="Hansen M."/>
            <person name="Howarth C."/>
            <person name="Imamovic A."/>
            <person name="Larimer J."/>
            <person name="McCowan C."/>
            <person name="Murphy C."/>
            <person name="Pearson M."/>
            <person name="Priest M."/>
            <person name="Roberts A."/>
            <person name="Saif S."/>
            <person name="Shea T."/>
            <person name="Sykes S."/>
            <person name="Wortman J."/>
            <person name="Nusbaum C."/>
            <person name="Birren B."/>
        </authorList>
    </citation>
    <scope>NUCLEOTIDE SEQUENCE [LARGE SCALE GENOMIC DNA]</scope>
    <source>
        <strain evidence="1 2">CBS 10435</strain>
    </source>
</reference>
<evidence type="ECO:0000313" key="1">
    <source>
        <dbReference type="EMBL" id="OCF59164.1"/>
    </source>
</evidence>
<gene>
    <name evidence="1" type="ORF">L486_03665</name>
</gene>
<protein>
    <submittedName>
        <fullName evidence="1">Uncharacterized protein</fullName>
    </submittedName>
</protein>
<proteinExistence type="predicted"/>
<reference evidence="2" key="2">
    <citation type="submission" date="2013-12" db="EMBL/GenBank/DDBJ databases">
        <title>Evolution of pathogenesis and genome organization in the Tremellales.</title>
        <authorList>
            <person name="Cuomo C."/>
            <person name="Litvintseva A."/>
            <person name="Heitman J."/>
            <person name="Chen Y."/>
            <person name="Sun S."/>
            <person name="Springer D."/>
            <person name="Dromer F."/>
            <person name="Young S."/>
            <person name="Zeng Q."/>
            <person name="Chapman S."/>
            <person name="Gujja S."/>
            <person name="Saif S."/>
            <person name="Birren B."/>
        </authorList>
    </citation>
    <scope>NUCLEOTIDE SEQUENCE [LARGE SCALE GENOMIC DNA]</scope>
    <source>
        <strain evidence="2">CBS 10435</strain>
    </source>
</reference>
<accession>A0A1B9IUR1</accession>
<dbReference type="Proteomes" id="UP000092583">
    <property type="component" value="Unassembled WGS sequence"/>
</dbReference>